<evidence type="ECO:0000256" key="1">
    <source>
        <dbReference type="SAM" id="Phobius"/>
    </source>
</evidence>
<keyword evidence="3" id="KW-1185">Reference proteome</keyword>
<evidence type="ECO:0000313" key="3">
    <source>
        <dbReference type="Proteomes" id="UP000178485"/>
    </source>
</evidence>
<dbReference type="STRING" id="1642646.ING2E5A_1173"/>
<dbReference type="KEGG" id="pmuc:ING2E5A_1173"/>
<protein>
    <submittedName>
        <fullName evidence="2">Uncharacterized protein</fullName>
    </submittedName>
</protein>
<gene>
    <name evidence="2" type="ORF">ING2E5A_1173</name>
</gene>
<accession>A0A1G4G642</accession>
<organism evidence="2 3">
    <name type="scientific">Petrimonas mucosa</name>
    <dbReference type="NCBI Taxonomy" id="1642646"/>
    <lineage>
        <taxon>Bacteria</taxon>
        <taxon>Pseudomonadati</taxon>
        <taxon>Bacteroidota</taxon>
        <taxon>Bacteroidia</taxon>
        <taxon>Bacteroidales</taxon>
        <taxon>Dysgonomonadaceae</taxon>
        <taxon>Petrimonas</taxon>
    </lineage>
</organism>
<keyword evidence="1" id="KW-0812">Transmembrane</keyword>
<keyword evidence="1" id="KW-0472">Membrane</keyword>
<dbReference type="Proteomes" id="UP000178485">
    <property type="component" value="Chromosome i"/>
</dbReference>
<dbReference type="EMBL" id="LT608328">
    <property type="protein sequence ID" value="SCM57076.1"/>
    <property type="molecule type" value="Genomic_DNA"/>
</dbReference>
<evidence type="ECO:0000313" key="2">
    <source>
        <dbReference type="EMBL" id="SCM57076.1"/>
    </source>
</evidence>
<sequence length="175" mass="20008">MNNNIDNILNSYFEGSALPEEERQLKEYFRSNTVLPEHEVYKPLFAAFDRERQIAAPQFEVPASKKSKPRLSKVLWSAVAGAAAIISLVIILFPIKEENGVSPDDYTVFINGRAVTNPRKAQQYADKMFMQAYEIIRTSYQPVVEVNAIQNEMDADKIFRNLSQKINYIETGNQQ</sequence>
<dbReference type="AlphaFoldDB" id="A0A1G4G642"/>
<feature type="transmembrane region" description="Helical" evidence="1">
    <location>
        <begin position="74"/>
        <end position="95"/>
    </location>
</feature>
<dbReference type="RefSeq" id="WP_071136563.1">
    <property type="nucleotide sequence ID" value="NZ_LT608328.1"/>
</dbReference>
<name>A0A1G4G642_9BACT</name>
<proteinExistence type="predicted"/>
<keyword evidence="1" id="KW-1133">Transmembrane helix</keyword>
<reference evidence="2 3" key="1">
    <citation type="submission" date="2016-08" db="EMBL/GenBank/DDBJ databases">
        <authorList>
            <person name="Seilhamer J.J."/>
        </authorList>
    </citation>
    <scope>NUCLEOTIDE SEQUENCE [LARGE SCALE GENOMIC DNA]</scope>
    <source>
        <strain evidence="2">ING2-E5A</strain>
    </source>
</reference>